<accession>A0A9Q4DCW7</accession>
<name>A0A1E9PPI8_9LACT</name>
<dbReference type="EMBL" id="JAOTMY010000001">
    <property type="protein sequence ID" value="MCY3086798.1"/>
    <property type="molecule type" value="Genomic_DNA"/>
</dbReference>
<evidence type="ECO:0000313" key="2">
    <source>
        <dbReference type="EMBL" id="MCY3086798.1"/>
    </source>
</evidence>
<evidence type="ECO:0000256" key="1">
    <source>
        <dbReference type="SAM" id="MobiDB-lite"/>
    </source>
</evidence>
<evidence type="ECO:0000313" key="4">
    <source>
        <dbReference type="Proteomes" id="UP000250354"/>
    </source>
</evidence>
<evidence type="ECO:0000313" key="5">
    <source>
        <dbReference type="Proteomes" id="UP001069047"/>
    </source>
</evidence>
<proteinExistence type="predicted"/>
<dbReference type="RefSeq" id="WP_070558681.1">
    <property type="nucleotide sequence ID" value="NZ_CAJHLJ010000013.1"/>
</dbReference>
<accession>A0A1E9PPI8</accession>
<feature type="region of interest" description="Disordered" evidence="1">
    <location>
        <begin position="1"/>
        <end position="22"/>
    </location>
</feature>
<dbReference type="InterPro" id="IPR053842">
    <property type="entry name" value="NikA-like"/>
</dbReference>
<protein>
    <recommendedName>
        <fullName evidence="6">CopG family transcriptional regulator</fullName>
    </recommendedName>
</protein>
<sequence>MTEQPKKKRRPGRPATGRKRDKTLNMKFTEKERAYLKDQAKQLDLSLSNYVLKLAKYYEDNH</sequence>
<reference evidence="2" key="2">
    <citation type="submission" date="2022-09" db="EMBL/GenBank/DDBJ databases">
        <title>Aerococcus urinae taxonomy study.</title>
        <authorList>
            <person name="Christensen J."/>
            <person name="Senneby E."/>
        </authorList>
    </citation>
    <scope>NUCLEOTIDE SEQUENCE</scope>
    <source>
        <strain evidence="2">LUND-41-B12</strain>
    </source>
</reference>
<keyword evidence="4" id="KW-1185">Reference proteome</keyword>
<dbReference type="Pfam" id="PF21983">
    <property type="entry name" value="NikA-like"/>
    <property type="match status" value="1"/>
</dbReference>
<dbReference type="EMBL" id="CP145132">
    <property type="protein sequence ID" value="WWC55062.1"/>
    <property type="molecule type" value="Genomic_DNA"/>
</dbReference>
<dbReference type="Proteomes" id="UP001069047">
    <property type="component" value="Unassembled WGS sequence"/>
</dbReference>
<reference evidence="3" key="3">
    <citation type="submission" date="2024-02" db="EMBL/GenBank/DDBJ databases">
        <authorList>
            <person name="Choi B."/>
        </authorList>
    </citation>
    <scope>NUCLEOTIDE SEQUENCE</scope>
    <source>
        <strain evidence="3">UMB1016</strain>
    </source>
</reference>
<evidence type="ECO:0000313" key="3">
    <source>
        <dbReference type="EMBL" id="WWC55062.1"/>
    </source>
</evidence>
<organism evidence="2 5">
    <name type="scientific">Aerococcus mictus</name>
    <dbReference type="NCBI Taxonomy" id="2976810"/>
    <lineage>
        <taxon>Bacteria</taxon>
        <taxon>Bacillati</taxon>
        <taxon>Bacillota</taxon>
        <taxon>Bacilli</taxon>
        <taxon>Lactobacillales</taxon>
        <taxon>Aerococcaceae</taxon>
        <taxon>Aerococcus</taxon>
    </lineage>
</organism>
<evidence type="ECO:0008006" key="6">
    <source>
        <dbReference type="Google" id="ProtNLM"/>
    </source>
</evidence>
<dbReference type="AlphaFoldDB" id="A0A1E9PPI8"/>
<feature type="compositionally biased region" description="Basic residues" evidence="1">
    <location>
        <begin position="1"/>
        <end position="21"/>
    </location>
</feature>
<dbReference type="Proteomes" id="UP000250354">
    <property type="component" value="Chromosome"/>
</dbReference>
<gene>
    <name evidence="3" type="ORF">DBT44_0001810</name>
    <name evidence="2" type="ORF">ODY61_01560</name>
</gene>
<reference evidence="3 4" key="1">
    <citation type="journal article" date="2020" name="J. Bacteriol.">
        <title>Aerococcus urinae Isolated from Women with Lower Urinary Tract Symptoms: In Vitro Aggregation and Genome Analysis.</title>
        <authorList>
            <person name="Hilt E.E."/>
            <person name="Putonti C."/>
            <person name="Thomas-White K."/>
            <person name="Lewis A.L."/>
            <person name="Visick K.L."/>
            <person name="Gilbert N.M."/>
            <person name="Wolfe A.J."/>
        </authorList>
    </citation>
    <scope>NUCLEOTIDE SEQUENCE [LARGE SCALE GENOMIC DNA]</scope>
    <source>
        <strain evidence="3 4">UMB1016</strain>
    </source>
</reference>